<dbReference type="OrthoDB" id="9782387at2"/>
<dbReference type="PANTHER" id="PTHR11228:SF34">
    <property type="entry name" value="TUNGSTEN-CONTAINING ALDEHYDE FERREDOXIN OXIDOREDUCTASE COFACTOR MODIFYING PROTEIN"/>
    <property type="match status" value="1"/>
</dbReference>
<reference evidence="2 3" key="1">
    <citation type="submission" date="2019-06" db="EMBL/GenBank/DDBJ databases">
        <title>Sequencing the genomes of 1000 actinobacteria strains.</title>
        <authorList>
            <person name="Klenk H.-P."/>
        </authorList>
    </citation>
    <scope>NUCLEOTIDE SEQUENCE [LARGE SCALE GENOMIC DNA]</scope>
    <source>
        <strain evidence="2 3">DSM 45015</strain>
    </source>
</reference>
<dbReference type="EMBL" id="VFQC01000001">
    <property type="protein sequence ID" value="TQN30406.1"/>
    <property type="molecule type" value="Genomic_DNA"/>
</dbReference>
<dbReference type="Gene3D" id="3.20.20.70">
    <property type="entry name" value="Aldolase class I"/>
    <property type="match status" value="1"/>
</dbReference>
<sequence>MFSNLVHISPKHWELFQRPKVSLATSYYSDEPDEHNAVTGRRSHARTRANLAKTIKLGIPLRVGIIATDDGQRVDEAWRDLESLGVTRIHVDHVRPFGRGGDGQEPDASRLCGQCGKGAASIGPTGDVSPCVFSTWISVGSVQADPLAAILRGTAMDEANAAIRAEAGEGCNPCSPSSGSNCDPNLDCNPGVGAVANATRGTKER</sequence>
<dbReference type="RefSeq" id="WP_141921664.1">
    <property type="nucleotide sequence ID" value="NZ_VFQC01000001.1"/>
</dbReference>
<dbReference type="InterPro" id="IPR023885">
    <property type="entry name" value="4Fe4S-binding_SPASM_dom"/>
</dbReference>
<name>A0A543NF06_9ACTN</name>
<dbReference type="Pfam" id="PF13186">
    <property type="entry name" value="SPASM"/>
    <property type="match status" value="1"/>
</dbReference>
<dbReference type="PANTHER" id="PTHR11228">
    <property type="entry name" value="RADICAL SAM DOMAIN PROTEIN"/>
    <property type="match status" value="1"/>
</dbReference>
<evidence type="ECO:0000259" key="1">
    <source>
        <dbReference type="Pfam" id="PF13186"/>
    </source>
</evidence>
<proteinExistence type="predicted"/>
<dbReference type="AlphaFoldDB" id="A0A543NF06"/>
<dbReference type="InterPro" id="IPR058240">
    <property type="entry name" value="rSAM_sf"/>
</dbReference>
<comment type="caution">
    <text evidence="2">The sequence shown here is derived from an EMBL/GenBank/DDBJ whole genome shotgun (WGS) entry which is preliminary data.</text>
</comment>
<dbReference type="InterPro" id="IPR013785">
    <property type="entry name" value="Aldolase_TIM"/>
</dbReference>
<keyword evidence="3" id="KW-1185">Reference proteome</keyword>
<protein>
    <submittedName>
        <fullName evidence="2">Iron-sulfur cluster protein</fullName>
    </submittedName>
</protein>
<accession>A0A543NF06</accession>
<dbReference type="Proteomes" id="UP000317422">
    <property type="component" value="Unassembled WGS sequence"/>
</dbReference>
<gene>
    <name evidence="2" type="ORF">FHX37_0284</name>
</gene>
<dbReference type="InterPro" id="IPR050377">
    <property type="entry name" value="Radical_SAM_PqqE_MftC-like"/>
</dbReference>
<organism evidence="2 3">
    <name type="scientific">Haloactinospora alba</name>
    <dbReference type="NCBI Taxonomy" id="405555"/>
    <lineage>
        <taxon>Bacteria</taxon>
        <taxon>Bacillati</taxon>
        <taxon>Actinomycetota</taxon>
        <taxon>Actinomycetes</taxon>
        <taxon>Streptosporangiales</taxon>
        <taxon>Nocardiopsidaceae</taxon>
        <taxon>Haloactinospora</taxon>
    </lineage>
</organism>
<dbReference type="SUPFAM" id="SSF102114">
    <property type="entry name" value="Radical SAM enzymes"/>
    <property type="match status" value="1"/>
</dbReference>
<feature type="domain" description="4Fe4S-binding SPASM" evidence="1">
    <location>
        <begin position="112"/>
        <end position="174"/>
    </location>
</feature>
<evidence type="ECO:0000313" key="3">
    <source>
        <dbReference type="Proteomes" id="UP000317422"/>
    </source>
</evidence>
<evidence type="ECO:0000313" key="2">
    <source>
        <dbReference type="EMBL" id="TQN30406.1"/>
    </source>
</evidence>